<dbReference type="InterPro" id="IPR050386">
    <property type="entry name" value="Glycosyl_hydrolase_5"/>
</dbReference>
<feature type="signal peptide" evidence="5">
    <location>
        <begin position="1"/>
        <end position="19"/>
    </location>
</feature>
<dbReference type="PANTHER" id="PTHR31297">
    <property type="entry name" value="GLUCAN ENDO-1,6-BETA-GLUCOSIDASE B"/>
    <property type="match status" value="1"/>
</dbReference>
<dbReference type="RefSeq" id="WP_092574298.1">
    <property type="nucleotide sequence ID" value="NZ_FMAF01000007.1"/>
</dbReference>
<keyword evidence="3 4" id="KW-0326">Glycosidase</keyword>
<dbReference type="AlphaFoldDB" id="A0A1C3VZH1"/>
<dbReference type="GO" id="GO:0008422">
    <property type="term" value="F:beta-glucosidase activity"/>
    <property type="evidence" value="ECO:0007669"/>
    <property type="project" value="TreeGrafter"/>
</dbReference>
<dbReference type="InterPro" id="IPR001547">
    <property type="entry name" value="Glyco_hydro_5"/>
</dbReference>
<evidence type="ECO:0000256" key="4">
    <source>
        <dbReference type="RuleBase" id="RU361153"/>
    </source>
</evidence>
<evidence type="ECO:0000256" key="3">
    <source>
        <dbReference type="ARBA" id="ARBA00023295"/>
    </source>
</evidence>
<dbReference type="PROSITE" id="PS00659">
    <property type="entry name" value="GLYCOSYL_HYDROL_F5"/>
    <property type="match status" value="1"/>
</dbReference>
<dbReference type="Pfam" id="PF00150">
    <property type="entry name" value="Cellulase"/>
    <property type="match status" value="1"/>
</dbReference>
<organism evidence="7 8">
    <name type="scientific">Rhizobium lusitanum</name>
    <dbReference type="NCBI Taxonomy" id="293958"/>
    <lineage>
        <taxon>Bacteria</taxon>
        <taxon>Pseudomonadati</taxon>
        <taxon>Pseudomonadota</taxon>
        <taxon>Alphaproteobacteria</taxon>
        <taxon>Hyphomicrobiales</taxon>
        <taxon>Rhizobiaceae</taxon>
        <taxon>Rhizobium/Agrobacterium group</taxon>
        <taxon>Rhizobium</taxon>
    </lineage>
</organism>
<dbReference type="PANTHER" id="PTHR31297:SF17">
    <property type="entry name" value="ENDOGLUCANASE"/>
    <property type="match status" value="1"/>
</dbReference>
<dbReference type="Proteomes" id="UP000199205">
    <property type="component" value="Unassembled WGS sequence"/>
</dbReference>
<dbReference type="GO" id="GO:0009251">
    <property type="term" value="P:glucan catabolic process"/>
    <property type="evidence" value="ECO:0007669"/>
    <property type="project" value="TreeGrafter"/>
</dbReference>
<evidence type="ECO:0000256" key="1">
    <source>
        <dbReference type="ARBA" id="ARBA00022729"/>
    </source>
</evidence>
<keyword evidence="1 5" id="KW-0732">Signal</keyword>
<dbReference type="InterPro" id="IPR018087">
    <property type="entry name" value="Glyco_hydro_5_CS"/>
</dbReference>
<dbReference type="GO" id="GO:0009986">
    <property type="term" value="C:cell surface"/>
    <property type="evidence" value="ECO:0007669"/>
    <property type="project" value="TreeGrafter"/>
</dbReference>
<dbReference type="InterPro" id="IPR017853">
    <property type="entry name" value="GH"/>
</dbReference>
<keyword evidence="2 4" id="KW-0378">Hydrolase</keyword>
<feature type="domain" description="Glycoside hydrolase family 5" evidence="6">
    <location>
        <begin position="53"/>
        <end position="306"/>
    </location>
</feature>
<evidence type="ECO:0000259" key="6">
    <source>
        <dbReference type="Pfam" id="PF00150"/>
    </source>
</evidence>
<evidence type="ECO:0000313" key="8">
    <source>
        <dbReference type="Proteomes" id="UP000199205"/>
    </source>
</evidence>
<reference evidence="7 8" key="1">
    <citation type="submission" date="2016-08" db="EMBL/GenBank/DDBJ databases">
        <authorList>
            <person name="Seilhamer J.J."/>
        </authorList>
    </citation>
    <scope>NUCLEOTIDE SEQUENCE [LARGE SCALE GENOMIC DNA]</scope>
    <source>
        <strain evidence="7 8">P1-7</strain>
    </source>
</reference>
<gene>
    <name evidence="7" type="ORF">GA0061101_107185</name>
</gene>
<sequence length="334" mass="37176">MRLFLSGLFTLLAITAAVAAPSTKAGQAATKLGRGVNVLGYDPLWTDAGKARFKPAYYKMLHDSGFQNIRVNLQAFSHMDQSGHLDAQWLAKLDDVVKQATGAGLKVILDEHDYRACAENAEDCRSKLIAFWNQIAPRYKDEPDSVLFEILNEPNKAITPDIWNGLLREALTVIRKTNPDRSVVIGPANSNNFHSLDKLSLPEDDRNIIVTVHYYDPFAFTHQGATWTNPSREKLIGVKWGSPAEHEQIVRDFSTIAAWSGNHDRPILLGEFGAYDKGDIASRAAWTASVARAAESNHFAWSYWQFEGSFGAYDIATDKWVAPIHQALMSSQQN</sequence>
<dbReference type="Gene3D" id="3.20.20.80">
    <property type="entry name" value="Glycosidases"/>
    <property type="match status" value="1"/>
</dbReference>
<dbReference type="EMBL" id="FMAF01000007">
    <property type="protein sequence ID" value="SCB33117.1"/>
    <property type="molecule type" value="Genomic_DNA"/>
</dbReference>
<dbReference type="OrthoDB" id="9800955at2"/>
<accession>A0A1C3VZH1</accession>
<evidence type="ECO:0000256" key="5">
    <source>
        <dbReference type="SAM" id="SignalP"/>
    </source>
</evidence>
<proteinExistence type="inferred from homology"/>
<evidence type="ECO:0000313" key="7">
    <source>
        <dbReference type="EMBL" id="SCB33117.1"/>
    </source>
</evidence>
<dbReference type="SUPFAM" id="SSF51445">
    <property type="entry name" value="(Trans)glycosidases"/>
    <property type="match status" value="1"/>
</dbReference>
<feature type="chain" id="PRO_5008684887" evidence="5">
    <location>
        <begin position="20"/>
        <end position="334"/>
    </location>
</feature>
<comment type="similarity">
    <text evidence="4">Belongs to the glycosyl hydrolase 5 (cellulase A) family.</text>
</comment>
<protein>
    <submittedName>
        <fullName evidence="7">Endoglucanase</fullName>
    </submittedName>
</protein>
<name>A0A1C3VZH1_9HYPH</name>
<evidence type="ECO:0000256" key="2">
    <source>
        <dbReference type="ARBA" id="ARBA00022801"/>
    </source>
</evidence>
<dbReference type="GO" id="GO:0005576">
    <property type="term" value="C:extracellular region"/>
    <property type="evidence" value="ECO:0007669"/>
    <property type="project" value="TreeGrafter"/>
</dbReference>